<keyword evidence="2" id="KW-1185">Reference proteome</keyword>
<protein>
    <submittedName>
        <fullName evidence="1">Uncharacterized protein</fullName>
    </submittedName>
</protein>
<name>A0A3M7QP66_BRAPC</name>
<dbReference type="EMBL" id="REGN01005577">
    <property type="protein sequence ID" value="RNA12871.1"/>
    <property type="molecule type" value="Genomic_DNA"/>
</dbReference>
<sequence length="60" mass="7061">MSVYLFVCPILKNHITSIHRISMLNSILQFFKLRVSNGKWFLIKSLYKMLTNAKNMLNIS</sequence>
<gene>
    <name evidence="1" type="ORF">BpHYR1_039622</name>
</gene>
<dbReference type="AlphaFoldDB" id="A0A3M7QP66"/>
<comment type="caution">
    <text evidence="1">The sequence shown here is derived from an EMBL/GenBank/DDBJ whole genome shotgun (WGS) entry which is preliminary data.</text>
</comment>
<dbReference type="Proteomes" id="UP000276133">
    <property type="component" value="Unassembled WGS sequence"/>
</dbReference>
<evidence type="ECO:0000313" key="2">
    <source>
        <dbReference type="Proteomes" id="UP000276133"/>
    </source>
</evidence>
<evidence type="ECO:0000313" key="1">
    <source>
        <dbReference type="EMBL" id="RNA12871.1"/>
    </source>
</evidence>
<organism evidence="1 2">
    <name type="scientific">Brachionus plicatilis</name>
    <name type="common">Marine rotifer</name>
    <name type="synonym">Brachionus muelleri</name>
    <dbReference type="NCBI Taxonomy" id="10195"/>
    <lineage>
        <taxon>Eukaryota</taxon>
        <taxon>Metazoa</taxon>
        <taxon>Spiralia</taxon>
        <taxon>Gnathifera</taxon>
        <taxon>Rotifera</taxon>
        <taxon>Eurotatoria</taxon>
        <taxon>Monogononta</taxon>
        <taxon>Pseudotrocha</taxon>
        <taxon>Ploima</taxon>
        <taxon>Brachionidae</taxon>
        <taxon>Brachionus</taxon>
    </lineage>
</organism>
<reference evidence="1 2" key="1">
    <citation type="journal article" date="2018" name="Sci. Rep.">
        <title>Genomic signatures of local adaptation to the degree of environmental predictability in rotifers.</title>
        <authorList>
            <person name="Franch-Gras L."/>
            <person name="Hahn C."/>
            <person name="Garcia-Roger E.M."/>
            <person name="Carmona M.J."/>
            <person name="Serra M."/>
            <person name="Gomez A."/>
        </authorList>
    </citation>
    <scope>NUCLEOTIDE SEQUENCE [LARGE SCALE GENOMIC DNA]</scope>
    <source>
        <strain evidence="1">HYR1</strain>
    </source>
</reference>
<proteinExistence type="predicted"/>
<accession>A0A3M7QP66</accession>